<feature type="disulfide bond" evidence="28">
    <location>
        <begin position="1074"/>
        <end position="1086"/>
    </location>
</feature>
<keyword evidence="23" id="KW-0675">Receptor</keyword>
<dbReference type="Gene3D" id="4.10.400.10">
    <property type="entry name" value="Low-density Lipoprotein Receptor"/>
    <property type="match status" value="8"/>
</dbReference>
<dbReference type="Gene3D" id="2.120.10.30">
    <property type="entry name" value="TolB, C-terminal domain"/>
    <property type="match status" value="1"/>
</dbReference>
<evidence type="ECO:0000256" key="3">
    <source>
        <dbReference type="ARBA" id="ARBA00004212"/>
    </source>
</evidence>
<dbReference type="InterPro" id="IPR050310">
    <property type="entry name" value="VPS10-sortilin"/>
</dbReference>
<dbReference type="PANTHER" id="PTHR12106:SF27">
    <property type="entry name" value="SORTILIN-RELATED RECEPTOR"/>
    <property type="match status" value="1"/>
</dbReference>
<dbReference type="GO" id="GO:0055038">
    <property type="term" value="C:recycling endosome membrane"/>
    <property type="evidence" value="ECO:0007669"/>
    <property type="project" value="UniProtKB-SubCell"/>
</dbReference>
<dbReference type="GO" id="GO:0030658">
    <property type="term" value="C:transport vesicle membrane"/>
    <property type="evidence" value="ECO:0007669"/>
    <property type="project" value="UniProtKB-SubCell"/>
</dbReference>
<reference evidence="34" key="1">
    <citation type="submission" date="2019-08" db="EMBL/GenBank/DDBJ databases">
        <title>The genome of the North American firefly Photinus pyralis.</title>
        <authorList>
            <consortium name="Photinus pyralis genome working group"/>
            <person name="Fallon T.R."/>
            <person name="Sander Lower S.E."/>
            <person name="Weng J.-K."/>
        </authorList>
    </citation>
    <scope>NUCLEOTIDE SEQUENCE</scope>
    <source>
        <strain evidence="34">TRF0915ILg1</strain>
        <tissue evidence="34">Whole body</tissue>
    </source>
</reference>
<feature type="disulfide bond" evidence="28">
    <location>
        <begin position="1093"/>
        <end position="1108"/>
    </location>
</feature>
<evidence type="ECO:0000256" key="7">
    <source>
        <dbReference type="ARBA" id="ARBA00004545"/>
    </source>
</evidence>
<dbReference type="Pfam" id="PF00058">
    <property type="entry name" value="Ldl_recept_b"/>
    <property type="match status" value="2"/>
</dbReference>
<feature type="domain" description="Fibronectin type-III" evidence="33">
    <location>
        <begin position="1580"/>
        <end position="1671"/>
    </location>
</feature>
<keyword evidence="20" id="KW-0333">Golgi apparatus</keyword>
<feature type="disulfide bond" evidence="28">
    <location>
        <begin position="1459"/>
        <end position="1474"/>
    </location>
</feature>
<dbReference type="GO" id="GO:0006892">
    <property type="term" value="P:post-Golgi vesicle-mediated transport"/>
    <property type="evidence" value="ECO:0007669"/>
    <property type="project" value="TreeGrafter"/>
</dbReference>
<protein>
    <recommendedName>
        <fullName evidence="9">Sortilin-related receptor</fullName>
    </recommendedName>
    <alternativeName>
        <fullName evidence="26">Low-density lipoprotein receptor relative with 11 ligand-binding repeats</fullName>
    </alternativeName>
    <alternativeName>
        <fullName evidence="27">Sorting protein-related receptor containing LDLR class A repeats</fullName>
    </alternativeName>
</protein>
<keyword evidence="10" id="KW-0813">Transport</keyword>
<evidence type="ECO:0000256" key="31">
    <source>
        <dbReference type="SAM" id="Phobius"/>
    </source>
</evidence>
<feature type="disulfide bond" evidence="28">
    <location>
        <begin position="1357"/>
        <end position="1375"/>
    </location>
</feature>
<dbReference type="InterPro" id="IPR057841">
    <property type="entry name" value="FN3_SORL1"/>
</dbReference>
<feature type="disulfide bond" evidence="28">
    <location>
        <begin position="1160"/>
        <end position="1178"/>
    </location>
</feature>
<dbReference type="CDD" id="cd00063">
    <property type="entry name" value="FN3"/>
    <property type="match status" value="2"/>
</dbReference>
<evidence type="ECO:0000256" key="15">
    <source>
        <dbReference type="ARBA" id="ARBA00022729"/>
    </source>
</evidence>
<evidence type="ECO:0000256" key="24">
    <source>
        <dbReference type="ARBA" id="ARBA00023180"/>
    </source>
</evidence>
<evidence type="ECO:0000256" key="5">
    <source>
        <dbReference type="ARBA" id="ARBA00004393"/>
    </source>
</evidence>
<dbReference type="SUPFAM" id="SSF49265">
    <property type="entry name" value="Fibronectin type III"/>
    <property type="match status" value="2"/>
</dbReference>
<dbReference type="PROSITE" id="PS01209">
    <property type="entry name" value="LDLRA_1"/>
    <property type="match status" value="4"/>
</dbReference>
<dbReference type="InterPro" id="IPR000033">
    <property type="entry name" value="LDLR_classB_rpt"/>
</dbReference>
<dbReference type="CDD" id="cd00112">
    <property type="entry name" value="LDLa"/>
    <property type="match status" value="9"/>
</dbReference>
<keyword evidence="25" id="KW-0968">Cytoplasmic vesicle</keyword>
<evidence type="ECO:0000256" key="22">
    <source>
        <dbReference type="ARBA" id="ARBA00023157"/>
    </source>
</evidence>
<dbReference type="GO" id="GO:0032585">
    <property type="term" value="C:multivesicular body membrane"/>
    <property type="evidence" value="ECO:0007669"/>
    <property type="project" value="UniProtKB-SubCell"/>
</dbReference>
<keyword evidence="35" id="KW-1185">Reference proteome</keyword>
<dbReference type="Pfam" id="PF15901">
    <property type="entry name" value="Sortilin_C"/>
    <property type="match status" value="1"/>
</dbReference>
<dbReference type="EMBL" id="VTPC01001263">
    <property type="protein sequence ID" value="KAF2902544.1"/>
    <property type="molecule type" value="Genomic_DNA"/>
</dbReference>
<feature type="disulfide bond" evidence="28">
    <location>
        <begin position="1153"/>
        <end position="1165"/>
    </location>
</feature>
<feature type="disulfide bond" evidence="28">
    <location>
        <begin position="1313"/>
        <end position="1328"/>
    </location>
</feature>
<evidence type="ECO:0000256" key="1">
    <source>
        <dbReference type="ARBA" id="ARBA00004115"/>
    </source>
</evidence>
<dbReference type="InterPro" id="IPR006581">
    <property type="entry name" value="VPS10"/>
</dbReference>
<evidence type="ECO:0000256" key="26">
    <source>
        <dbReference type="ARBA" id="ARBA00029896"/>
    </source>
</evidence>
<feature type="domain" description="Fibronectin type-III" evidence="33">
    <location>
        <begin position="1676"/>
        <end position="1765"/>
    </location>
</feature>
<keyword evidence="19 31" id="KW-1133">Transmembrane helix</keyword>
<feature type="chain" id="PRO_5035461943" description="Sortilin-related receptor" evidence="32">
    <location>
        <begin position="23"/>
        <end position="2143"/>
    </location>
</feature>
<evidence type="ECO:0000256" key="4">
    <source>
        <dbReference type="ARBA" id="ARBA00004251"/>
    </source>
</evidence>
<evidence type="ECO:0000313" key="34">
    <source>
        <dbReference type="EMBL" id="KAF2902544.1"/>
    </source>
</evidence>
<dbReference type="Pfam" id="PF00057">
    <property type="entry name" value="Ldl_recept_a"/>
    <property type="match status" value="8"/>
</dbReference>
<dbReference type="SMART" id="SM00060">
    <property type="entry name" value="FN3"/>
    <property type="match status" value="6"/>
</dbReference>
<evidence type="ECO:0000256" key="17">
    <source>
        <dbReference type="ARBA" id="ARBA00022753"/>
    </source>
</evidence>
<dbReference type="PRINTS" id="PR00261">
    <property type="entry name" value="LDLRECEPTOR"/>
</dbReference>
<dbReference type="InterPro" id="IPR003961">
    <property type="entry name" value="FN3_dom"/>
</dbReference>
<evidence type="ECO:0000256" key="32">
    <source>
        <dbReference type="SAM" id="SignalP"/>
    </source>
</evidence>
<dbReference type="Pfam" id="PF15902">
    <property type="entry name" value="Sortilin-Vps10"/>
    <property type="match status" value="1"/>
</dbReference>
<evidence type="ECO:0000256" key="21">
    <source>
        <dbReference type="ARBA" id="ARBA00023136"/>
    </source>
</evidence>
<evidence type="ECO:0000256" key="18">
    <source>
        <dbReference type="ARBA" id="ARBA00022824"/>
    </source>
</evidence>
<dbReference type="FunFam" id="4.10.400.10:FF:000002">
    <property type="entry name" value="Low-density lipoprotein receptor-related protein 1"/>
    <property type="match status" value="1"/>
</dbReference>
<dbReference type="SMART" id="SM00181">
    <property type="entry name" value="EGF"/>
    <property type="match status" value="3"/>
</dbReference>
<dbReference type="SUPFAM" id="SSF57424">
    <property type="entry name" value="LDL receptor-like module"/>
    <property type="match status" value="9"/>
</dbReference>
<dbReference type="InterPro" id="IPR031777">
    <property type="entry name" value="Sortilin_C"/>
</dbReference>
<dbReference type="InterPro" id="IPR011042">
    <property type="entry name" value="6-blade_b-propeller_TolB-like"/>
</dbReference>
<evidence type="ECO:0000256" key="13">
    <source>
        <dbReference type="ARBA" id="ARBA00022583"/>
    </source>
</evidence>
<dbReference type="FunFam" id="4.10.400.10:FF:000004">
    <property type="entry name" value="Low-density lipoprotein receptor-related protein 1"/>
    <property type="match status" value="1"/>
</dbReference>
<feature type="region of interest" description="Disordered" evidence="30">
    <location>
        <begin position="2115"/>
        <end position="2143"/>
    </location>
</feature>
<evidence type="ECO:0000256" key="29">
    <source>
        <dbReference type="PROSITE-ProRule" id="PRU00461"/>
    </source>
</evidence>
<dbReference type="GO" id="GO:0006897">
    <property type="term" value="P:endocytosis"/>
    <property type="evidence" value="ECO:0007669"/>
    <property type="project" value="UniProtKB-KW"/>
</dbReference>
<feature type="disulfide bond" evidence="28">
    <location>
        <begin position="1410"/>
        <end position="1425"/>
    </location>
</feature>
<dbReference type="Gene3D" id="3.30.60.270">
    <property type="match status" value="1"/>
</dbReference>
<dbReference type="Gene3D" id="2.10.70.80">
    <property type="match status" value="1"/>
</dbReference>
<dbReference type="InterPro" id="IPR036055">
    <property type="entry name" value="LDL_receptor-like_sf"/>
</dbReference>
<dbReference type="GO" id="GO:0031901">
    <property type="term" value="C:early endosome membrane"/>
    <property type="evidence" value="ECO:0007669"/>
    <property type="project" value="UniProtKB-SubCell"/>
</dbReference>
<dbReference type="OrthoDB" id="443634at2759"/>
<evidence type="ECO:0000256" key="8">
    <source>
        <dbReference type="ARBA" id="ARBA00007041"/>
    </source>
</evidence>
<dbReference type="InterPro" id="IPR023415">
    <property type="entry name" value="LDLR_class-A_CS"/>
</dbReference>
<name>A0A8K0DB57_IGNLU</name>
<feature type="disulfide bond" evidence="28">
    <location>
        <begin position="1369"/>
        <end position="1384"/>
    </location>
</feature>
<dbReference type="GO" id="GO:0005886">
    <property type="term" value="C:plasma membrane"/>
    <property type="evidence" value="ECO:0007669"/>
    <property type="project" value="UniProtKB-SubCell"/>
</dbReference>
<feature type="repeat" description="LDL-receptor class B" evidence="29">
    <location>
        <begin position="792"/>
        <end position="835"/>
    </location>
</feature>
<feature type="disulfide bond" evidence="28">
    <location>
        <begin position="1440"/>
        <end position="1452"/>
    </location>
</feature>
<dbReference type="Proteomes" id="UP000801492">
    <property type="component" value="Unassembled WGS sequence"/>
</dbReference>
<keyword evidence="13" id="KW-0254">Endocytosis</keyword>
<evidence type="ECO:0000256" key="16">
    <source>
        <dbReference type="ARBA" id="ARBA00022737"/>
    </source>
</evidence>
<evidence type="ECO:0000256" key="2">
    <source>
        <dbReference type="ARBA" id="ARBA00004158"/>
    </source>
</evidence>
<keyword evidence="11" id="KW-1003">Cell membrane</keyword>
<evidence type="ECO:0000256" key="25">
    <source>
        <dbReference type="ARBA" id="ARBA00023329"/>
    </source>
</evidence>
<evidence type="ECO:0000256" key="28">
    <source>
        <dbReference type="PROSITE-ProRule" id="PRU00124"/>
    </source>
</evidence>
<dbReference type="PROSITE" id="PS51120">
    <property type="entry name" value="LDLRB"/>
    <property type="match status" value="3"/>
</dbReference>
<feature type="repeat" description="LDL-receptor class B" evidence="29">
    <location>
        <begin position="928"/>
        <end position="972"/>
    </location>
</feature>
<feature type="repeat" description="LDL-receptor class B" evidence="29">
    <location>
        <begin position="882"/>
        <end position="927"/>
    </location>
</feature>
<accession>A0A8K0DB57</accession>
<evidence type="ECO:0000256" key="19">
    <source>
        <dbReference type="ARBA" id="ARBA00022989"/>
    </source>
</evidence>
<comment type="caution">
    <text evidence="34">The sequence shown here is derived from an EMBL/GenBank/DDBJ whole genome shotgun (WGS) entry which is preliminary data.</text>
</comment>
<dbReference type="Gene3D" id="2.60.40.10">
    <property type="entry name" value="Immunoglobulins"/>
    <property type="match status" value="3"/>
</dbReference>
<comment type="similarity">
    <text evidence="8">Belongs to the VPS10-related sortilin family. SORL1 subfamily.</text>
</comment>
<feature type="disulfide bond" evidence="28">
    <location>
        <begin position="1216"/>
        <end position="1231"/>
    </location>
</feature>
<sequence length="2143" mass="241290">MAFRLTFVFILFSPYFILNTCAEYELGSKTLFVNNDLRYGPQKTFIINAESGSDLSNNDRHKREVSSSSVNTGTEKVKVKINYLNDTHKQLMVHWVGEGSDVIICLARDPTPTIPSIPINPSNVYISYDYGDTYENKTHLFKLPDGSYSTVEKFYNHPKYNTHFVFTDVKNKQLFVTTNHGRNITRLNVSFTPSEVSFHEYQPQTFLVLHKSEQKQQLWLTEDFGNSWRMIQEYVKAFAWLQDDKTGEQQLIVQRSEVNGLSIILYSDNLFKTRLSQIFATDVKNFYIKGDYLFFTKKSSKDNYDLYVSYKLGEKLKCIFDSELDRQDYHIADVTGNRALIAVSHTDTLSHLYVSENLGGNDGKVHFTLSLEAVLCYFPNSTWQDSWLHHVSEDSFADVYKVEGLSGIYIASQVTIKPLGHNLGPQHLVSLITFDHGGSWRPITPPEYDNEEQLISCSPANNCSLHLSQRFSKLYPDTRSISILSSKSAPGIIVATGVIGQSLKGHFGVYISVDAGFTWRQVLRDLYFFNMGDHGGVLTAVKYFKNRGETRHVLYSTDEGETWYQAAFHDEELRLYELMTEPGENTTVFTMFGSRPQTHQWIIVKLDMRHVFEYNCSKVDYKSWSPSQNDENRSYVPCVLGKQVTYTRRVPHSNCYTGLNFDRPQSLEPCDCDALDYECDFGFVRTGKPFHCIRNKTTLEDPYEIPSTCKPGQFYNRTKGYRKISGDACVGGFEKQYLPDIIPCPFKEVQEFLLFALRDRIGRFDLATQKLEDLPVHNLKNVIAIDFDMKNNCVYWADIVTDTIGRQCFNNGSSPEILVSTDLASIEGMAYDWISHHLYFVDGNRARIEMIKTNHSGRMRKTILDSRNLKKPRGIAVHPAAGYLFWTDWASDNASVSRSNLDGTNINILFSKPKVEWPNGITIDHIAERIYWVDAREDYVGSSDLHGGRFKKIIEHNALVSHPFAIAVFKDNMYWDDWKQNAVFSADKDHGVAIKLLLNQLPGLMDLKVYAHSIQEGSNACANASCSYFCVGAPKQSYTCLCPDGMEMVNGRCLCPGKIRPFRNMTCPSIANTCSKEHHICNNGICIPNGWRCDGEDDCGDGSDEAHCAPQTCAPNYFVCKDNGKCLPHYWRCDYERDCADGSDEFNCPKQNCTENQFTCSNGRCISKRWKCDGENDCRDGSDEKHCIGPEPSTCKSDEFQCAGGGVNCISATWRCDLEHDCKDGSDELNCFNNTCADYQFACGGPTFRCIYSSWVCDGDKDCPDGIDEKNCTIPANTTPLPVNPFLPTNGTACHDWMFMCANKKCIPYWWKCDMADDCGDNSDEIGCGPSVAVTTIQPSLTTNPPYAVCQHTEFQCASGNCIPLAWVCDGSKDCAKGEDEVQCSGARHCTDQEFKCRMDGSCIALKEVCNGHPDCPDGSDESSCTTEKNLPSGSAGPSCSIGYFPCDGSICHPLASLCDGKHDCRDDFDETNCNPEKRVYQVLQMGVDERSINQSSLLLYWWIPLPDKVKLEFLPSISKSATNKFSNKTWTEHTEYRFMDLQPFTKYNMTVYVRLKDTNTVFPPAKYFIANTAEGIPTPPWNVTLEQKNGSHVLISWNKPTHPNGQIQYYEICWFPPEPPIKIKLSDNSTAHLSTVDFQPDEKYSFFVIAHNRLYESKHSEIKSLIFDGESNLDSVRNLTVTARTNHSVTLAWEYSKAKAVEGYTVSVEALHPYPQLPKQTTRTNSITVDNLAPGVYYTFKVNAYKKSYRGAKSSISVRTSGDPLPVVNELQTLGDKDAGTTVKLSWERPKDNRKVNWLYGVYYGLNEEDTLEKPRLNTTNTTVTITNLEACEKYIFTVGIVGPYGIGNISTHSPTVMTTLNNKAPPKKLTVSEDPTDHLVMLIQWSASCPTLTEPIGYIVTVTEKSTNKMVSHTILNTTDIELSYKLTITYGGIYEVKVATDQEGAIYTSPVVYNAPPILAPREVKVFAEYNGSYVLYWLEQDIPSEVGTYKYEVFVSEGDVLNESTAQRFDSIKPPFIFDNATTNSYTFGVQLVTNSGYRSLMAEVSAGPITLQESQSDTIDKSSVTAILVPAGLLLVVLGGALAFLIIRHRRLQNSFTRFANSHYDTRSGAATFDDNGLEEEESPQIRGFSDDEPLVIA</sequence>
<gene>
    <name evidence="34" type="ORF">ILUMI_03644</name>
</gene>
<dbReference type="GO" id="GO:0005789">
    <property type="term" value="C:endoplasmic reticulum membrane"/>
    <property type="evidence" value="ECO:0007669"/>
    <property type="project" value="UniProtKB-SubCell"/>
</dbReference>
<dbReference type="FunFam" id="4.10.400.10:FF:000034">
    <property type="entry name" value="Low-density lipoprotein receptor-related protein 2"/>
    <property type="match status" value="1"/>
</dbReference>
<feature type="domain" description="Fibronectin type-III" evidence="33">
    <location>
        <begin position="1768"/>
        <end position="1863"/>
    </location>
</feature>
<dbReference type="InterPro" id="IPR031778">
    <property type="entry name" value="Sortilin_N"/>
</dbReference>
<feature type="disulfide bond" evidence="28">
    <location>
        <begin position="1257"/>
        <end position="1272"/>
    </location>
</feature>
<dbReference type="InterPro" id="IPR013783">
    <property type="entry name" value="Ig-like_fold"/>
</dbReference>
<dbReference type="FunFam" id="2.120.10.30:FF:000241">
    <property type="entry name" value="Low-density lipoprotein receptor-related protein 6"/>
    <property type="match status" value="1"/>
</dbReference>
<dbReference type="Pfam" id="PF25814">
    <property type="entry name" value="fn3_SORL1"/>
    <property type="match status" value="1"/>
</dbReference>
<dbReference type="GO" id="GO:0005794">
    <property type="term" value="C:Golgi apparatus"/>
    <property type="evidence" value="ECO:0007669"/>
    <property type="project" value="UniProtKB-SubCell"/>
</dbReference>
<dbReference type="Gene3D" id="2.40.128.620">
    <property type="match status" value="1"/>
</dbReference>
<evidence type="ECO:0000259" key="33">
    <source>
        <dbReference type="PROSITE" id="PS50853"/>
    </source>
</evidence>
<proteinExistence type="inferred from homology"/>
<evidence type="ECO:0000313" key="35">
    <source>
        <dbReference type="Proteomes" id="UP000801492"/>
    </source>
</evidence>
<feature type="disulfide bond" evidence="28">
    <location>
        <begin position="1294"/>
        <end position="1306"/>
    </location>
</feature>
<keyword evidence="14 31" id="KW-0812">Transmembrane</keyword>
<dbReference type="InterPro" id="IPR000742">
    <property type="entry name" value="EGF"/>
</dbReference>
<evidence type="ECO:0000256" key="11">
    <source>
        <dbReference type="ARBA" id="ARBA00022475"/>
    </source>
</evidence>
<keyword evidence="24" id="KW-0325">Glycoprotein</keyword>
<keyword evidence="21 31" id="KW-0472">Membrane</keyword>
<dbReference type="Pfam" id="PF00041">
    <property type="entry name" value="fn3"/>
    <property type="match status" value="2"/>
</dbReference>
<keyword evidence="22 28" id="KW-1015">Disulfide bond</keyword>
<evidence type="ECO:0000256" key="6">
    <source>
        <dbReference type="ARBA" id="ARBA00004480"/>
    </source>
</evidence>
<feature type="disulfide bond" evidence="28">
    <location>
        <begin position="1172"/>
        <end position="1187"/>
    </location>
</feature>
<comment type="caution">
    <text evidence="28">Lacks conserved residue(s) required for the propagation of feature annotation.</text>
</comment>
<evidence type="ECO:0000256" key="9">
    <source>
        <dbReference type="ARBA" id="ARBA00013467"/>
    </source>
</evidence>
<comment type="subcellular location">
    <subcellularLocation>
        <location evidence="4">Cell membrane</location>
        <topology evidence="4">Single-pass type I membrane protein</topology>
    </subcellularLocation>
    <subcellularLocation>
        <location evidence="3">Cytoplasmic vesicle</location>
        <location evidence="3">Secretory vesicle membrane</location>
        <topology evidence="3">Single-pass type I membrane protein</topology>
    </subcellularLocation>
    <subcellularLocation>
        <location evidence="2">Early endosome membrane</location>
        <topology evidence="2">Single-pass type I membrane protein</topology>
    </subcellularLocation>
    <subcellularLocation>
        <location evidence="1">Endoplasmic reticulum membrane</location>
        <topology evidence="1">Single-pass type I membrane protein</topology>
    </subcellularLocation>
    <subcellularLocation>
        <location evidence="7">Endosome</location>
        <location evidence="7">Multivesicular body membrane</location>
        <topology evidence="7">Single-pass type I membrane protein</topology>
    </subcellularLocation>
    <subcellularLocation>
        <location evidence="5">Golgi apparatus</location>
        <location evidence="5">trans-Golgi network membrane</location>
        <topology evidence="5">Single-pass type I membrane protein</topology>
    </subcellularLocation>
    <subcellularLocation>
        <location evidence="6">Recycling endosome membrane</location>
        <topology evidence="6">Single-pass type I membrane protein</topology>
    </subcellularLocation>
</comment>
<feature type="disulfide bond" evidence="28">
    <location>
        <begin position="1350"/>
        <end position="1362"/>
    </location>
</feature>
<dbReference type="SMART" id="SM00192">
    <property type="entry name" value="LDLa"/>
    <property type="match status" value="9"/>
</dbReference>
<keyword evidence="17" id="KW-0967">Endosome</keyword>
<keyword evidence="15 32" id="KW-0732">Signal</keyword>
<feature type="disulfide bond" evidence="28">
    <location>
        <begin position="1133"/>
        <end position="1148"/>
    </location>
</feature>
<keyword evidence="12" id="KW-0245">EGF-like domain</keyword>
<dbReference type="InterPro" id="IPR036116">
    <property type="entry name" value="FN3_sf"/>
</dbReference>
<dbReference type="PANTHER" id="PTHR12106">
    <property type="entry name" value="SORTILIN RELATED"/>
    <property type="match status" value="1"/>
</dbReference>
<dbReference type="PROSITE" id="PS50068">
    <property type="entry name" value="LDLRA_2"/>
    <property type="match status" value="9"/>
</dbReference>
<organism evidence="34 35">
    <name type="scientific">Ignelater luminosus</name>
    <name type="common">Cucubano</name>
    <name type="synonym">Pyrophorus luminosus</name>
    <dbReference type="NCBI Taxonomy" id="2038154"/>
    <lineage>
        <taxon>Eukaryota</taxon>
        <taxon>Metazoa</taxon>
        <taxon>Ecdysozoa</taxon>
        <taxon>Arthropoda</taxon>
        <taxon>Hexapoda</taxon>
        <taxon>Insecta</taxon>
        <taxon>Pterygota</taxon>
        <taxon>Neoptera</taxon>
        <taxon>Endopterygota</taxon>
        <taxon>Coleoptera</taxon>
        <taxon>Polyphaga</taxon>
        <taxon>Elateriformia</taxon>
        <taxon>Elateroidea</taxon>
        <taxon>Elateridae</taxon>
        <taxon>Agrypninae</taxon>
        <taxon>Pyrophorini</taxon>
        <taxon>Ignelater</taxon>
    </lineage>
</organism>
<dbReference type="PROSITE" id="PS50853">
    <property type="entry name" value="FN3"/>
    <property type="match status" value="3"/>
</dbReference>
<feature type="disulfide bond" evidence="28">
    <location>
        <begin position="1081"/>
        <end position="1099"/>
    </location>
</feature>
<evidence type="ECO:0000256" key="14">
    <source>
        <dbReference type="ARBA" id="ARBA00022692"/>
    </source>
</evidence>
<dbReference type="InterPro" id="IPR015943">
    <property type="entry name" value="WD40/YVTN_repeat-like_dom_sf"/>
</dbReference>
<keyword evidence="16" id="KW-0677">Repeat</keyword>
<feature type="disulfide bond" evidence="28">
    <location>
        <begin position="1447"/>
        <end position="1465"/>
    </location>
</feature>
<feature type="disulfide bond" evidence="28">
    <location>
        <begin position="1301"/>
        <end position="1319"/>
    </location>
</feature>
<feature type="signal peptide" evidence="32">
    <location>
        <begin position="1"/>
        <end position="22"/>
    </location>
</feature>
<dbReference type="SUPFAM" id="SSF63825">
    <property type="entry name" value="YWTD domain"/>
    <property type="match status" value="1"/>
</dbReference>
<evidence type="ECO:0000256" key="23">
    <source>
        <dbReference type="ARBA" id="ARBA00023170"/>
    </source>
</evidence>
<dbReference type="SUPFAM" id="SSF110296">
    <property type="entry name" value="Oligoxyloglucan reducing end-specific cellobiohydrolase"/>
    <property type="match status" value="1"/>
</dbReference>
<keyword evidence="18" id="KW-0256">Endoplasmic reticulum</keyword>
<evidence type="ECO:0000256" key="27">
    <source>
        <dbReference type="ARBA" id="ARBA00032450"/>
    </source>
</evidence>
<feature type="transmembrane region" description="Helical" evidence="31">
    <location>
        <begin position="2069"/>
        <end position="2092"/>
    </location>
</feature>
<dbReference type="InterPro" id="IPR002172">
    <property type="entry name" value="LDrepeatLR_classA_rpt"/>
</dbReference>
<evidence type="ECO:0000256" key="12">
    <source>
        <dbReference type="ARBA" id="ARBA00022536"/>
    </source>
</evidence>
<dbReference type="FunFam" id="3.30.60.270:FF:000002">
    <property type="entry name" value="Sortilin-related receptor isoform A"/>
    <property type="match status" value="1"/>
</dbReference>
<evidence type="ECO:0000256" key="30">
    <source>
        <dbReference type="SAM" id="MobiDB-lite"/>
    </source>
</evidence>
<dbReference type="SMART" id="SM00135">
    <property type="entry name" value="LY"/>
    <property type="match status" value="5"/>
</dbReference>
<evidence type="ECO:0000256" key="20">
    <source>
        <dbReference type="ARBA" id="ARBA00023034"/>
    </source>
</evidence>
<dbReference type="Gene3D" id="2.130.10.10">
    <property type="entry name" value="YVTN repeat-like/Quinoprotein amine dehydrogenase"/>
    <property type="match status" value="1"/>
</dbReference>
<dbReference type="SMART" id="SM00602">
    <property type="entry name" value="VPS10"/>
    <property type="match status" value="1"/>
</dbReference>
<evidence type="ECO:0000256" key="10">
    <source>
        <dbReference type="ARBA" id="ARBA00022448"/>
    </source>
</evidence>